<dbReference type="VEuPathDB" id="VectorBase:CSON001083"/>
<evidence type="ECO:0000256" key="2">
    <source>
        <dbReference type="ARBA" id="ARBA00010617"/>
    </source>
</evidence>
<evidence type="ECO:0000256" key="5">
    <source>
        <dbReference type="ARBA" id="ARBA00023002"/>
    </source>
</evidence>
<dbReference type="Pfam" id="PF00067">
    <property type="entry name" value="p450"/>
    <property type="match status" value="1"/>
</dbReference>
<dbReference type="GO" id="GO:0020037">
    <property type="term" value="F:heme binding"/>
    <property type="evidence" value="ECO:0007669"/>
    <property type="project" value="InterPro"/>
</dbReference>
<dbReference type="EMBL" id="UFQT01001170">
    <property type="protein sequence ID" value="SSX29257.1"/>
    <property type="molecule type" value="Genomic_DNA"/>
</dbReference>
<keyword evidence="8" id="KW-0812">Transmembrane</keyword>
<keyword evidence="4" id="KW-0479">Metal-binding</keyword>
<dbReference type="Gene3D" id="1.10.630.10">
    <property type="entry name" value="Cytochrome P450"/>
    <property type="match status" value="1"/>
</dbReference>
<keyword evidence="7" id="KW-0503">Monooxygenase</keyword>
<keyword evidence="6" id="KW-0408">Iron</keyword>
<evidence type="ECO:0000256" key="8">
    <source>
        <dbReference type="SAM" id="Phobius"/>
    </source>
</evidence>
<keyword evidence="8" id="KW-0472">Membrane</keyword>
<dbReference type="GO" id="GO:0005506">
    <property type="term" value="F:iron ion binding"/>
    <property type="evidence" value="ECO:0007669"/>
    <property type="project" value="InterPro"/>
</dbReference>
<reference evidence="9" key="1">
    <citation type="submission" date="2018-07" db="EMBL/GenBank/DDBJ databases">
        <authorList>
            <person name="Quirk P.G."/>
            <person name="Krulwich T.A."/>
        </authorList>
    </citation>
    <scope>NUCLEOTIDE SEQUENCE</scope>
</reference>
<evidence type="ECO:0000256" key="3">
    <source>
        <dbReference type="ARBA" id="ARBA00022617"/>
    </source>
</evidence>
<evidence type="ECO:0000256" key="4">
    <source>
        <dbReference type="ARBA" id="ARBA00022723"/>
    </source>
</evidence>
<name>A0A336MLK9_CULSO</name>
<keyword evidence="3" id="KW-0349">Heme</keyword>
<keyword evidence="8" id="KW-1133">Transmembrane helix</keyword>
<keyword evidence="5" id="KW-0560">Oxidoreductase</keyword>
<dbReference type="GO" id="GO:0016705">
    <property type="term" value="F:oxidoreductase activity, acting on paired donors, with incorporation or reduction of molecular oxygen"/>
    <property type="evidence" value="ECO:0007669"/>
    <property type="project" value="InterPro"/>
</dbReference>
<protein>
    <submittedName>
        <fullName evidence="9">CSON001083 protein</fullName>
    </submittedName>
</protein>
<evidence type="ECO:0000256" key="6">
    <source>
        <dbReference type="ARBA" id="ARBA00023004"/>
    </source>
</evidence>
<dbReference type="AlphaFoldDB" id="A0A336MLK9"/>
<organism evidence="9">
    <name type="scientific">Culicoides sonorensis</name>
    <name type="common">Biting midge</name>
    <dbReference type="NCBI Taxonomy" id="179676"/>
    <lineage>
        <taxon>Eukaryota</taxon>
        <taxon>Metazoa</taxon>
        <taxon>Ecdysozoa</taxon>
        <taxon>Arthropoda</taxon>
        <taxon>Hexapoda</taxon>
        <taxon>Insecta</taxon>
        <taxon>Pterygota</taxon>
        <taxon>Neoptera</taxon>
        <taxon>Endopterygota</taxon>
        <taxon>Diptera</taxon>
        <taxon>Nematocera</taxon>
        <taxon>Chironomoidea</taxon>
        <taxon>Ceratopogonidae</taxon>
        <taxon>Ceratopogoninae</taxon>
        <taxon>Culicoides</taxon>
        <taxon>Monoculicoides</taxon>
    </lineage>
</organism>
<dbReference type="InterPro" id="IPR001128">
    <property type="entry name" value="Cyt_P450"/>
</dbReference>
<evidence type="ECO:0000256" key="1">
    <source>
        <dbReference type="ARBA" id="ARBA00001971"/>
    </source>
</evidence>
<comment type="cofactor">
    <cofactor evidence="1">
        <name>heme</name>
        <dbReference type="ChEBI" id="CHEBI:30413"/>
    </cofactor>
</comment>
<evidence type="ECO:0000256" key="7">
    <source>
        <dbReference type="ARBA" id="ARBA00023033"/>
    </source>
</evidence>
<sequence>MLYLFILVLNIILCFIFILSYLEYQRRSLNRQFDHIPGPGQYPVIGNLLGFTCSTNLTDLNCYVDELSKASIVKLIVPGHMILGISDPQILQEILNSSEFLGRVKYFLKFTPWKEAMLTAACPTMWRSLRKAIQPAFSHKNLVSIIPTFNMHLHKFKERINEYADSGKAFDFFSLSDEIGMKQALDTILNITEVDSNLMHDMFKKIVDYTCERLVRIDQHPDFIYHRTKKYLECHKIFIKLKKIFDEALTRTLNEHNNNCKKNVLYYLLKKGKSDNQKELSTVQIMDNALIMFGATSSSHYSH</sequence>
<feature type="transmembrane region" description="Helical" evidence="8">
    <location>
        <begin position="6"/>
        <end position="24"/>
    </location>
</feature>
<comment type="similarity">
    <text evidence="2">Belongs to the cytochrome P450 family.</text>
</comment>
<proteinExistence type="inferred from homology"/>
<dbReference type="InterPro" id="IPR036396">
    <property type="entry name" value="Cyt_P450_sf"/>
</dbReference>
<accession>A0A336MLK9</accession>
<evidence type="ECO:0000313" key="9">
    <source>
        <dbReference type="EMBL" id="SSX29257.1"/>
    </source>
</evidence>
<dbReference type="InterPro" id="IPR050196">
    <property type="entry name" value="Cytochrome_P450_Monoox"/>
</dbReference>
<dbReference type="GO" id="GO:0004497">
    <property type="term" value="F:monooxygenase activity"/>
    <property type="evidence" value="ECO:0007669"/>
    <property type="project" value="UniProtKB-KW"/>
</dbReference>
<dbReference type="SUPFAM" id="SSF48264">
    <property type="entry name" value="Cytochrome P450"/>
    <property type="match status" value="1"/>
</dbReference>
<dbReference type="PANTHER" id="PTHR24291:SF50">
    <property type="entry name" value="BIFUNCTIONAL ALBAFLAVENONE MONOOXYGENASE_TERPENE SYNTHASE"/>
    <property type="match status" value="1"/>
</dbReference>
<dbReference type="PANTHER" id="PTHR24291">
    <property type="entry name" value="CYTOCHROME P450 FAMILY 4"/>
    <property type="match status" value="1"/>
</dbReference>
<gene>
    <name evidence="9" type="primary">CSON001083</name>
</gene>